<feature type="region of interest" description="Disordered" evidence="6">
    <location>
        <begin position="268"/>
        <end position="289"/>
    </location>
</feature>
<dbReference type="PANTHER" id="PTHR46481">
    <property type="entry name" value="ZINC FINGER BED DOMAIN-CONTAINING PROTEIN 4"/>
    <property type="match status" value="1"/>
</dbReference>
<keyword evidence="8" id="KW-1185">Reference proteome</keyword>
<dbReference type="SUPFAM" id="SSF53098">
    <property type="entry name" value="Ribonuclease H-like"/>
    <property type="match status" value="1"/>
</dbReference>
<dbReference type="PANTHER" id="PTHR46481:SF10">
    <property type="entry name" value="ZINC FINGER BED DOMAIN-CONTAINING PROTEIN 39"/>
    <property type="match status" value="1"/>
</dbReference>
<name>A0A369K8U2_HYPMA</name>
<feature type="compositionally biased region" description="Basic and acidic residues" evidence="6">
    <location>
        <begin position="940"/>
        <end position="955"/>
    </location>
</feature>
<dbReference type="InterPro" id="IPR052035">
    <property type="entry name" value="ZnF_BED_domain_contain"/>
</dbReference>
<comment type="caution">
    <text evidence="7">The sequence shown here is derived from an EMBL/GenBank/DDBJ whole genome shotgun (WGS) entry which is preliminary data.</text>
</comment>
<comment type="subcellular location">
    <subcellularLocation>
        <location evidence="1">Nucleus</location>
    </subcellularLocation>
</comment>
<keyword evidence="4" id="KW-0862">Zinc</keyword>
<feature type="compositionally biased region" description="Basic and acidic residues" evidence="6">
    <location>
        <begin position="161"/>
        <end position="170"/>
    </location>
</feature>
<feature type="region of interest" description="Disordered" evidence="6">
    <location>
        <begin position="886"/>
        <end position="918"/>
    </location>
</feature>
<protein>
    <submittedName>
        <fullName evidence="7">Uncharacterized protein</fullName>
    </submittedName>
</protein>
<feature type="region of interest" description="Disordered" evidence="6">
    <location>
        <begin position="159"/>
        <end position="180"/>
    </location>
</feature>
<evidence type="ECO:0000313" key="8">
    <source>
        <dbReference type="Proteomes" id="UP000076154"/>
    </source>
</evidence>
<dbReference type="GO" id="GO:0008270">
    <property type="term" value="F:zinc ion binding"/>
    <property type="evidence" value="ECO:0007669"/>
    <property type="project" value="UniProtKB-KW"/>
</dbReference>
<organism evidence="7 8">
    <name type="scientific">Hypsizygus marmoreus</name>
    <name type="common">White beech mushroom</name>
    <name type="synonym">Agaricus marmoreus</name>
    <dbReference type="NCBI Taxonomy" id="39966"/>
    <lineage>
        <taxon>Eukaryota</taxon>
        <taxon>Fungi</taxon>
        <taxon>Dikarya</taxon>
        <taxon>Basidiomycota</taxon>
        <taxon>Agaricomycotina</taxon>
        <taxon>Agaricomycetes</taxon>
        <taxon>Agaricomycetidae</taxon>
        <taxon>Agaricales</taxon>
        <taxon>Tricholomatineae</taxon>
        <taxon>Lyophyllaceae</taxon>
        <taxon>Hypsizygus</taxon>
    </lineage>
</organism>
<keyword evidence="2" id="KW-0479">Metal-binding</keyword>
<dbReference type="GO" id="GO:0005634">
    <property type="term" value="C:nucleus"/>
    <property type="evidence" value="ECO:0007669"/>
    <property type="project" value="UniProtKB-SubCell"/>
</dbReference>
<dbReference type="InParanoid" id="A0A369K8U2"/>
<gene>
    <name evidence="7" type="ORF">Hypma_001371</name>
</gene>
<evidence type="ECO:0000256" key="6">
    <source>
        <dbReference type="SAM" id="MobiDB-lite"/>
    </source>
</evidence>
<dbReference type="EMBL" id="LUEZ02000012">
    <property type="protein sequence ID" value="RDB28214.1"/>
    <property type="molecule type" value="Genomic_DNA"/>
</dbReference>
<evidence type="ECO:0000256" key="5">
    <source>
        <dbReference type="ARBA" id="ARBA00023242"/>
    </source>
</evidence>
<keyword evidence="3" id="KW-0863">Zinc-finger</keyword>
<feature type="compositionally biased region" description="Acidic residues" evidence="6">
    <location>
        <begin position="893"/>
        <end position="910"/>
    </location>
</feature>
<dbReference type="Proteomes" id="UP000076154">
    <property type="component" value="Unassembled WGS sequence"/>
</dbReference>
<evidence type="ECO:0000256" key="1">
    <source>
        <dbReference type="ARBA" id="ARBA00004123"/>
    </source>
</evidence>
<dbReference type="OrthoDB" id="4951847at2759"/>
<evidence type="ECO:0000256" key="4">
    <source>
        <dbReference type="ARBA" id="ARBA00022833"/>
    </source>
</evidence>
<feature type="region of interest" description="Disordered" evidence="6">
    <location>
        <begin position="940"/>
        <end position="968"/>
    </location>
</feature>
<dbReference type="InterPro" id="IPR012337">
    <property type="entry name" value="RNaseH-like_sf"/>
</dbReference>
<reference evidence="7" key="1">
    <citation type="submission" date="2018-04" db="EMBL/GenBank/DDBJ databases">
        <title>Whole genome sequencing of Hypsizygus marmoreus.</title>
        <authorList>
            <person name="Choi I.-G."/>
            <person name="Min B."/>
            <person name="Kim J.-G."/>
            <person name="Kim S."/>
            <person name="Oh Y.-L."/>
            <person name="Kong W.-S."/>
            <person name="Park H."/>
            <person name="Jeong J."/>
            <person name="Song E.-S."/>
        </authorList>
    </citation>
    <scope>NUCLEOTIDE SEQUENCE [LARGE SCALE GENOMIC DNA]</scope>
    <source>
        <strain evidence="7">51987-8</strain>
    </source>
</reference>
<sequence>MPYDYTPAESISQEEFVQVLTRLDHLLNHLPSQLPTPKSPVESRYGIFLCFELDSEILEKTGDEVATLGEQLECIFGWNARTTGDGILPILERGPSICAAHPLLEGFYKKYPKNNVLKKWVIDLAIGAEKAYEIHGVPIPTETDMQAARKRALSVQSTEEAVPKKARASESKSIYQPNSSLGRTPNDVMSRLVIKYIGDNNKRSWGCVASKCDYQAKGNAALDRVLKHATKCKVLAAYDPELYQMAIEESVSGSLGVRLSKCQNTEGEAAGTAEASGHQGTAQKKPAQSNQLDLTQLRKAGGKRKEEEMKHFQLKVDHVIMRLICIRGLIPNVIDSAEWKELMTTLNSRYKPTSADVFADSYIPREAVHVRNQQIELLRKERNLTLTFDGTTTRKPQSFYTAHATTPLRQTYFLDGHEGSDERHTTSWCKDKLTKTMNMVGPCHWGAVCSDSTNVTKAARREIAAAIPTVIDLCDCVHHLQNTIKDITKLSEFKFFISILKAIIKHFSKSTYSAALLLKERNVAGEDEPVKALQKIGKTRFGTHWMASTALDPCLPSIRKLVIEKEVKFKNTRVQGMFINRASGKYNDFEASMLRYNTIVGPFIRSLWSLEAAHANASDVMVFWVAIAATLNDLFKQGPAVTGIPLSLANNVTAIFNKRYAEFFTNDVYFTAFALDPRYPLDDFLEPPVSTTSVPMIVIPALDTRTGTRLTQTYPQAYEKVKEYLKKVLRGMFEQMKKHPEEANGEPVLMKLGEAGAARELKHQLLAYWRWEWPFKTEESAAAVPDNPLTWWQGFEQHPHARVLALLAIKLFSILVNSMPDERTNSTITWFNSPLRGNQTAQTLVDMIQVGQWYGKHQSENPPKERQRPTVKFRKINNKVLEAIRTKTIVHENEDDESSSDEDGDGEEDGEVSRNDVERLEFEIDDCINLDARALIDMISEKPITDDQDTTRPKDSQPPVTVMQDVDEDVWNF</sequence>
<dbReference type="AlphaFoldDB" id="A0A369K8U2"/>
<evidence type="ECO:0000313" key="7">
    <source>
        <dbReference type="EMBL" id="RDB28214.1"/>
    </source>
</evidence>
<dbReference type="STRING" id="39966.A0A369K8U2"/>
<feature type="compositionally biased region" description="Polar residues" evidence="6">
    <location>
        <begin position="171"/>
        <end position="180"/>
    </location>
</feature>
<proteinExistence type="predicted"/>
<evidence type="ECO:0000256" key="2">
    <source>
        <dbReference type="ARBA" id="ARBA00022723"/>
    </source>
</evidence>
<keyword evidence="5" id="KW-0539">Nucleus</keyword>
<accession>A0A369K8U2</accession>
<feature type="compositionally biased region" description="Polar residues" evidence="6">
    <location>
        <begin position="278"/>
        <end position="289"/>
    </location>
</feature>
<evidence type="ECO:0000256" key="3">
    <source>
        <dbReference type="ARBA" id="ARBA00022771"/>
    </source>
</evidence>